<dbReference type="OrthoDB" id="9802793at2"/>
<dbReference type="PROSITE" id="PS01120">
    <property type="entry name" value="UREASE_1"/>
    <property type="match status" value="1"/>
</dbReference>
<dbReference type="InterPro" id="IPR011059">
    <property type="entry name" value="Metal-dep_hydrolase_composite"/>
</dbReference>
<dbReference type="CDD" id="cd00375">
    <property type="entry name" value="Urease_alpha"/>
    <property type="match status" value="1"/>
</dbReference>
<feature type="binding site" evidence="5 8">
    <location>
        <position position="362"/>
    </location>
    <ligand>
        <name>Ni(2+)</name>
        <dbReference type="ChEBI" id="CHEBI:49786"/>
        <label>1</label>
    </ligand>
</feature>
<dbReference type="SUPFAM" id="SSF51556">
    <property type="entry name" value="Metallo-dependent hydrolases"/>
    <property type="match status" value="1"/>
</dbReference>
<dbReference type="UniPathway" id="UPA00258">
    <property type="reaction ID" value="UER00370"/>
</dbReference>
<dbReference type="InterPro" id="IPR050112">
    <property type="entry name" value="Urease_alpha_subunit"/>
</dbReference>
<dbReference type="STRING" id="1189325.SAMN04488119_101430"/>
<feature type="active site" description="Proton donor" evidence="5 9">
    <location>
        <position position="322"/>
    </location>
</feature>
<evidence type="ECO:0000256" key="2">
    <source>
        <dbReference type="ARBA" id="ARBA00022596"/>
    </source>
</evidence>
<evidence type="ECO:0000256" key="9">
    <source>
        <dbReference type="PIRSR" id="PIRSR611612-52"/>
    </source>
</evidence>
<dbReference type="PRINTS" id="PR01752">
    <property type="entry name" value="UREASE"/>
</dbReference>
<feature type="binding site" evidence="5 8">
    <location>
        <position position="274"/>
    </location>
    <ligand>
        <name>Ni(2+)</name>
        <dbReference type="ChEBI" id="CHEBI:49786"/>
        <label>2</label>
    </ligand>
</feature>
<protein>
    <recommendedName>
        <fullName evidence="5 6">Urease subunit alpha</fullName>
        <ecNumber evidence="5 6">3.5.1.5</ecNumber>
    </recommendedName>
    <alternativeName>
        <fullName evidence="5">Urea amidohydrolase subunit alpha</fullName>
    </alternativeName>
</protein>
<evidence type="ECO:0000256" key="3">
    <source>
        <dbReference type="ARBA" id="ARBA00022723"/>
    </source>
</evidence>
<dbReference type="NCBIfam" id="NF009686">
    <property type="entry name" value="PRK13207.1"/>
    <property type="match status" value="1"/>
</dbReference>
<feature type="binding site" evidence="5 8">
    <location>
        <position position="136"/>
    </location>
    <ligand>
        <name>Ni(2+)</name>
        <dbReference type="ChEBI" id="CHEBI:49786"/>
        <label>1</label>
    </ligand>
</feature>
<evidence type="ECO:0000313" key="14">
    <source>
        <dbReference type="EMBL" id="SHN74155.1"/>
    </source>
</evidence>
<accession>A0A1M7TTV8</accession>
<comment type="PTM">
    <text evidence="7">Carbamylation allows a single lysine to coordinate two nickel ions.</text>
</comment>
<comment type="subunit">
    <text evidence="5">Heterotrimer of UreA (gamma), UreB (beta) and UreC (alpha) subunits. Three heterotrimers associate to form the active enzyme.</text>
</comment>
<keyword evidence="2 5" id="KW-0533">Nickel</keyword>
<evidence type="ECO:0000313" key="15">
    <source>
        <dbReference type="Proteomes" id="UP000184066"/>
    </source>
</evidence>
<evidence type="ECO:0000256" key="12">
    <source>
        <dbReference type="RuleBase" id="RU004158"/>
    </source>
</evidence>
<comment type="pathway">
    <text evidence="1 5">Nitrogen metabolism; urea degradation; CO(2) and NH(3) from urea (urease route): step 1/1.</text>
</comment>
<feature type="binding site" evidence="5 10">
    <location>
        <position position="221"/>
    </location>
    <ligand>
        <name>substrate</name>
    </ligand>
</feature>
<feature type="binding site" evidence="5 8">
    <location>
        <position position="138"/>
    </location>
    <ligand>
        <name>Ni(2+)</name>
        <dbReference type="ChEBI" id="CHEBI:49786"/>
        <label>1</label>
    </ligand>
</feature>
<dbReference type="PROSITE" id="PS00145">
    <property type="entry name" value="UREASE_2"/>
    <property type="match status" value="1"/>
</dbReference>
<keyword evidence="3 5" id="KW-0479">Metal-binding</keyword>
<evidence type="ECO:0000256" key="10">
    <source>
        <dbReference type="PROSITE-ProRule" id="PRU00700"/>
    </source>
</evidence>
<evidence type="ECO:0000259" key="13">
    <source>
        <dbReference type="PROSITE" id="PS51368"/>
    </source>
</evidence>
<dbReference type="GO" id="GO:0009039">
    <property type="term" value="F:urease activity"/>
    <property type="evidence" value="ECO:0007669"/>
    <property type="project" value="UniProtKB-UniRule"/>
</dbReference>
<comment type="cofactor">
    <cofactor evidence="5 8 11">
        <name>Ni cation</name>
        <dbReference type="ChEBI" id="CHEBI:25516"/>
    </cofactor>
    <text evidence="5 8 11">Binds 2 nickel ions per subunit.</text>
</comment>
<keyword evidence="15" id="KW-1185">Reference proteome</keyword>
<dbReference type="InterPro" id="IPR017950">
    <property type="entry name" value="Urease_AS"/>
</dbReference>
<feature type="domain" description="Urease" evidence="13">
    <location>
        <begin position="131"/>
        <end position="569"/>
    </location>
</feature>
<dbReference type="Gene3D" id="3.20.20.140">
    <property type="entry name" value="Metal-dependent hydrolases"/>
    <property type="match status" value="1"/>
</dbReference>
<evidence type="ECO:0000256" key="7">
    <source>
        <dbReference type="PIRSR" id="PIRSR611612-50"/>
    </source>
</evidence>
<evidence type="ECO:0000256" key="11">
    <source>
        <dbReference type="RuleBase" id="RU000510"/>
    </source>
</evidence>
<dbReference type="InterPro" id="IPR011612">
    <property type="entry name" value="Urease_alpha_N_dom"/>
</dbReference>
<comment type="subcellular location">
    <subcellularLocation>
        <location evidence="5 10">Cytoplasm</location>
    </subcellularLocation>
</comment>
<dbReference type="PANTHER" id="PTHR43440">
    <property type="entry name" value="UREASE"/>
    <property type="match status" value="1"/>
</dbReference>
<feature type="modified residue" description="N6-carboxylysine" evidence="5 7">
    <location>
        <position position="219"/>
    </location>
</feature>
<reference evidence="14 15" key="1">
    <citation type="submission" date="2016-12" db="EMBL/GenBank/DDBJ databases">
        <authorList>
            <person name="Song W.-J."/>
            <person name="Kurnit D.M."/>
        </authorList>
    </citation>
    <scope>NUCLEOTIDE SEQUENCE [LARGE SCALE GENOMIC DNA]</scope>
    <source>
        <strain evidence="14 15">CGMCC 1.10808</strain>
    </source>
</reference>
<dbReference type="GO" id="GO:0016151">
    <property type="term" value="F:nickel cation binding"/>
    <property type="evidence" value="ECO:0007669"/>
    <property type="project" value="UniProtKB-UniRule"/>
</dbReference>
<sequence length="569" mass="60476">MPFRISRADYAHMYGPTVGDRVRLADTELIIEVERDLAAYGEEVKFGGGKVIRDGMGQSQASRAEGAMDTVITNALIVDHTGIFKADVGLRDGRIAKIGKAGNPDTQPGVDIVIGPGTEVIAGEGRILTAGGIDSHIHFICPQQVEDALHSGITTMLGGGTGPAHGTLATTCTPGPWHIGRMLQAVDGLPMNFGFAGKGNASLPAALVEQVEAGACCLKLHEDWGTTPAAIDNCLTVADDMDVQVMIHTDTLNESGFVEATIGAFRGRTIHAFHTEGAGGGHAPDIIRLAGEPNVLPASTNPTRPYTANTLEEHLDMLMVCHHLDPSIPEDVAFAESRIRRETIAAEDMLHDIGAFSIIASDSQAMGRVGEVIIRTWQTADKMKKQRGRLPEETGDNDNFRVRRYIAKYTINPAIAHGIAQETGSVEEGKRADLALWDPAFFGVKPEMVMIGGAIAMSQMGDPNASIPTPQPVYSRTMFGALGRAVEASAVTFVSAAAEAAGIGARLGLRKRTAAVGGVRGIGKRDMALNAALPKIEVDPETYEVRADGELLTCEPAEALPMAQRYFLF</sequence>
<feature type="binding site" description="via carbamate group" evidence="5 8">
    <location>
        <position position="219"/>
    </location>
    <ligand>
        <name>Ni(2+)</name>
        <dbReference type="ChEBI" id="CHEBI:49786"/>
        <label>2</label>
    </ligand>
</feature>
<dbReference type="InterPro" id="IPR005848">
    <property type="entry name" value="Urease_asu"/>
</dbReference>
<dbReference type="RefSeq" id="WP_072748089.1">
    <property type="nucleotide sequence ID" value="NZ_FOHL01000001.1"/>
</dbReference>
<dbReference type="GO" id="GO:0043419">
    <property type="term" value="P:urea catabolic process"/>
    <property type="evidence" value="ECO:0007669"/>
    <property type="project" value="UniProtKB-UniRule"/>
</dbReference>
<dbReference type="Gene3D" id="2.30.40.10">
    <property type="entry name" value="Urease, subunit C, domain 1"/>
    <property type="match status" value="1"/>
</dbReference>
<proteinExistence type="inferred from homology"/>
<dbReference type="InterPro" id="IPR032466">
    <property type="entry name" value="Metal_Hydrolase"/>
</dbReference>
<dbReference type="PROSITE" id="PS51368">
    <property type="entry name" value="UREASE_3"/>
    <property type="match status" value="1"/>
</dbReference>
<dbReference type="NCBIfam" id="NF009685">
    <property type="entry name" value="PRK13206.1"/>
    <property type="match status" value="1"/>
</dbReference>
<dbReference type="HAMAP" id="MF_01953">
    <property type="entry name" value="Urease_alpha"/>
    <property type="match status" value="1"/>
</dbReference>
<dbReference type="Proteomes" id="UP000184066">
    <property type="component" value="Unassembled WGS sequence"/>
</dbReference>
<dbReference type="AlphaFoldDB" id="A0A1M7TTV8"/>
<comment type="catalytic activity">
    <reaction evidence="5 11">
        <text>urea + 2 H2O + H(+) = hydrogencarbonate + 2 NH4(+)</text>
        <dbReference type="Rhea" id="RHEA:20557"/>
        <dbReference type="ChEBI" id="CHEBI:15377"/>
        <dbReference type="ChEBI" id="CHEBI:15378"/>
        <dbReference type="ChEBI" id="CHEBI:16199"/>
        <dbReference type="ChEBI" id="CHEBI:17544"/>
        <dbReference type="ChEBI" id="CHEBI:28938"/>
        <dbReference type="EC" id="3.5.1.5"/>
    </reaction>
</comment>
<evidence type="ECO:0000256" key="5">
    <source>
        <dbReference type="HAMAP-Rule" id="MF_01953"/>
    </source>
</evidence>
<comment type="PTM">
    <text evidence="5">Carboxylation allows a single lysine to coordinate two nickel ions.</text>
</comment>
<evidence type="ECO:0000256" key="4">
    <source>
        <dbReference type="ARBA" id="ARBA00022801"/>
    </source>
</evidence>
<evidence type="ECO:0000256" key="1">
    <source>
        <dbReference type="ARBA" id="ARBA00004897"/>
    </source>
</evidence>
<dbReference type="InterPro" id="IPR006680">
    <property type="entry name" value="Amidohydro-rel"/>
</dbReference>
<gene>
    <name evidence="5" type="primary">ureC</name>
    <name evidence="14" type="ORF">SAMN05216200_11010</name>
</gene>
<dbReference type="Pfam" id="PF00449">
    <property type="entry name" value="Urease_alpha"/>
    <property type="match status" value="1"/>
</dbReference>
<dbReference type="PANTHER" id="PTHR43440:SF1">
    <property type="entry name" value="UREASE"/>
    <property type="match status" value="1"/>
</dbReference>
<feature type="binding site" evidence="5 8">
    <location>
        <position position="248"/>
    </location>
    <ligand>
        <name>Ni(2+)</name>
        <dbReference type="ChEBI" id="CHEBI:49786"/>
        <label>2</label>
    </ligand>
</feature>
<dbReference type="InterPro" id="IPR017951">
    <property type="entry name" value="Urease_asu_c"/>
</dbReference>
<feature type="binding site" description="via carbamate group" evidence="5 8">
    <location>
        <position position="219"/>
    </location>
    <ligand>
        <name>Ni(2+)</name>
        <dbReference type="ChEBI" id="CHEBI:49786"/>
        <label>1</label>
    </ligand>
</feature>
<dbReference type="Pfam" id="PF01979">
    <property type="entry name" value="Amidohydro_1"/>
    <property type="match status" value="1"/>
</dbReference>
<keyword evidence="4 5" id="KW-0378">Hydrolase</keyword>
<evidence type="ECO:0000256" key="6">
    <source>
        <dbReference type="NCBIfam" id="TIGR01792"/>
    </source>
</evidence>
<dbReference type="SUPFAM" id="SSF51338">
    <property type="entry name" value="Composite domain of metallo-dependent hydrolases"/>
    <property type="match status" value="2"/>
</dbReference>
<name>A0A1M7TTV8_9RHOB</name>
<dbReference type="NCBIfam" id="TIGR01792">
    <property type="entry name" value="urease_alph"/>
    <property type="match status" value="1"/>
</dbReference>
<dbReference type="EC" id="3.5.1.5" evidence="5 6"/>
<evidence type="ECO:0000256" key="8">
    <source>
        <dbReference type="PIRSR" id="PIRSR611612-51"/>
    </source>
</evidence>
<dbReference type="InterPro" id="IPR029754">
    <property type="entry name" value="Urease_Ni-bd"/>
</dbReference>
<organism evidence="14 15">
    <name type="scientific">Oceanicella actignis</name>
    <dbReference type="NCBI Taxonomy" id="1189325"/>
    <lineage>
        <taxon>Bacteria</taxon>
        <taxon>Pseudomonadati</taxon>
        <taxon>Pseudomonadota</taxon>
        <taxon>Alphaproteobacteria</taxon>
        <taxon>Rhodobacterales</taxon>
        <taxon>Paracoccaceae</taxon>
        <taxon>Oceanicella</taxon>
    </lineage>
</organism>
<comment type="similarity">
    <text evidence="5 12">Belongs to the metallo-dependent hydrolases superfamily. Urease alpha subunit family.</text>
</comment>
<dbReference type="GO" id="GO:0005737">
    <property type="term" value="C:cytoplasm"/>
    <property type="evidence" value="ECO:0007669"/>
    <property type="project" value="UniProtKB-SubCell"/>
</dbReference>
<dbReference type="EMBL" id="FRDL01000010">
    <property type="protein sequence ID" value="SHN74155.1"/>
    <property type="molecule type" value="Genomic_DNA"/>
</dbReference>
<keyword evidence="5 10" id="KW-0963">Cytoplasm</keyword>